<accession>A0A2T7P0C1</accession>
<name>A0A2T7P0C1_POMCA</name>
<comment type="caution">
    <text evidence="2">The sequence shown here is derived from an EMBL/GenBank/DDBJ whole genome shotgun (WGS) entry which is preliminary data.</text>
</comment>
<gene>
    <name evidence="2" type="ORF">C0Q70_12001</name>
</gene>
<reference evidence="2 3" key="1">
    <citation type="submission" date="2018-04" db="EMBL/GenBank/DDBJ databases">
        <title>The genome of golden apple snail Pomacea canaliculata provides insight into stress tolerance and invasive adaptation.</title>
        <authorList>
            <person name="Liu C."/>
            <person name="Liu B."/>
            <person name="Ren Y."/>
            <person name="Zhang Y."/>
            <person name="Wang H."/>
            <person name="Li S."/>
            <person name="Jiang F."/>
            <person name="Yin L."/>
            <person name="Zhang G."/>
            <person name="Qian W."/>
            <person name="Fan W."/>
        </authorList>
    </citation>
    <scope>NUCLEOTIDE SEQUENCE [LARGE SCALE GENOMIC DNA]</scope>
    <source>
        <strain evidence="2">SZHN2017</strain>
        <tissue evidence="2">Muscle</tissue>
    </source>
</reference>
<dbReference type="Proteomes" id="UP000245119">
    <property type="component" value="Linkage Group LG7"/>
</dbReference>
<evidence type="ECO:0000256" key="1">
    <source>
        <dbReference type="SAM" id="MobiDB-lite"/>
    </source>
</evidence>
<evidence type="ECO:0000313" key="2">
    <source>
        <dbReference type="EMBL" id="PVD26853.1"/>
    </source>
</evidence>
<dbReference type="EMBL" id="PZQS01000007">
    <property type="protein sequence ID" value="PVD26853.1"/>
    <property type="molecule type" value="Genomic_DNA"/>
</dbReference>
<protein>
    <submittedName>
        <fullName evidence="2">Uncharacterized protein</fullName>
    </submittedName>
</protein>
<evidence type="ECO:0000313" key="3">
    <source>
        <dbReference type="Proteomes" id="UP000245119"/>
    </source>
</evidence>
<feature type="region of interest" description="Disordered" evidence="1">
    <location>
        <begin position="1"/>
        <end position="29"/>
    </location>
</feature>
<proteinExistence type="predicted"/>
<sequence>MQQAEKNKNKTDESEEENKKQQKHKTEDTVQRTTLPLTYFVIRASEIQEAAGVGRHVTFSDRMGEVVSLEWIDSQEFSRLIIPADGSVDHEYKRAHVYSTALNVF</sequence>
<organism evidence="2 3">
    <name type="scientific">Pomacea canaliculata</name>
    <name type="common">Golden apple snail</name>
    <dbReference type="NCBI Taxonomy" id="400727"/>
    <lineage>
        <taxon>Eukaryota</taxon>
        <taxon>Metazoa</taxon>
        <taxon>Spiralia</taxon>
        <taxon>Lophotrochozoa</taxon>
        <taxon>Mollusca</taxon>
        <taxon>Gastropoda</taxon>
        <taxon>Caenogastropoda</taxon>
        <taxon>Architaenioglossa</taxon>
        <taxon>Ampullarioidea</taxon>
        <taxon>Ampullariidae</taxon>
        <taxon>Pomacea</taxon>
    </lineage>
</organism>
<keyword evidence="3" id="KW-1185">Reference proteome</keyword>
<dbReference type="AlphaFoldDB" id="A0A2T7P0C1"/>